<dbReference type="PROSITE" id="PS51192">
    <property type="entry name" value="HELICASE_ATP_BIND_1"/>
    <property type="match status" value="1"/>
</dbReference>
<dbReference type="GO" id="GO:0005634">
    <property type="term" value="C:nucleus"/>
    <property type="evidence" value="ECO:0007669"/>
    <property type="project" value="TreeGrafter"/>
</dbReference>
<keyword evidence="2" id="KW-0378">Hydrolase</keyword>
<dbReference type="GO" id="GO:0008094">
    <property type="term" value="F:ATP-dependent activity, acting on DNA"/>
    <property type="evidence" value="ECO:0007669"/>
    <property type="project" value="TreeGrafter"/>
</dbReference>
<feature type="domain" description="Helicase ATP-binding" evidence="4">
    <location>
        <begin position="1"/>
        <end position="184"/>
    </location>
</feature>
<protein>
    <submittedName>
        <fullName evidence="6">Helicase ATP-binding domain-containing protein</fullName>
    </submittedName>
</protein>
<dbReference type="Proteomes" id="UP000005240">
    <property type="component" value="Unassembled WGS sequence"/>
</dbReference>
<dbReference type="InterPro" id="IPR000330">
    <property type="entry name" value="SNF2_N"/>
</dbReference>
<keyword evidence="1" id="KW-0547">Nucleotide-binding</keyword>
<dbReference type="Gene3D" id="3.40.50.10810">
    <property type="entry name" value="Tandem AAA-ATPase domain"/>
    <property type="match status" value="1"/>
</dbReference>
<gene>
    <name evidence="5" type="ORF">PTTG_28072</name>
</gene>
<reference evidence="6 7" key="3">
    <citation type="journal article" date="2017" name="G3 (Bethesda)">
        <title>Comparative analysis highlights variable genome content of wheat rusts and divergence of the mating loci.</title>
        <authorList>
            <person name="Cuomo C.A."/>
            <person name="Bakkeren G."/>
            <person name="Khalil H.B."/>
            <person name="Panwar V."/>
            <person name="Joly D."/>
            <person name="Linning R."/>
            <person name="Sakthikumar S."/>
            <person name="Song X."/>
            <person name="Adiconis X."/>
            <person name="Fan L."/>
            <person name="Goldberg J.M."/>
            <person name="Levin J.Z."/>
            <person name="Young S."/>
            <person name="Zeng Q."/>
            <person name="Anikster Y."/>
            <person name="Bruce M."/>
            <person name="Wang M."/>
            <person name="Yin C."/>
            <person name="McCallum B."/>
            <person name="Szabo L.J."/>
            <person name="Hulbert S."/>
            <person name="Chen X."/>
            <person name="Fellers J.P."/>
        </authorList>
    </citation>
    <scope>NUCLEOTIDE SEQUENCE</scope>
    <source>
        <strain evidence="6">isolate 1-1 / race 1 (BBBD)</strain>
        <strain evidence="7">Isolate 1-1 / race 1 (BBBD)</strain>
    </source>
</reference>
<dbReference type="GO" id="GO:0016787">
    <property type="term" value="F:hydrolase activity"/>
    <property type="evidence" value="ECO:0007669"/>
    <property type="project" value="UniProtKB-KW"/>
</dbReference>
<dbReference type="CDD" id="cd18008">
    <property type="entry name" value="DEXDc_SHPRH-like"/>
    <property type="match status" value="1"/>
</dbReference>
<evidence type="ECO:0000313" key="7">
    <source>
        <dbReference type="Proteomes" id="UP000005240"/>
    </source>
</evidence>
<dbReference type="PANTHER" id="PTHR45626">
    <property type="entry name" value="TRANSCRIPTION TERMINATION FACTOR 2-RELATED"/>
    <property type="match status" value="1"/>
</dbReference>
<dbReference type="InterPro" id="IPR038718">
    <property type="entry name" value="SNF2-like_sf"/>
</dbReference>
<reference evidence="5" key="1">
    <citation type="submission" date="2009-11" db="EMBL/GenBank/DDBJ databases">
        <authorList>
            <consortium name="The Broad Institute Genome Sequencing Platform"/>
            <person name="Ward D."/>
            <person name="Feldgarden M."/>
            <person name="Earl A."/>
            <person name="Young S.K."/>
            <person name="Zeng Q."/>
            <person name="Koehrsen M."/>
            <person name="Alvarado L."/>
            <person name="Berlin A."/>
            <person name="Bochicchio J."/>
            <person name="Borenstein D."/>
            <person name="Chapman S.B."/>
            <person name="Chen Z."/>
            <person name="Engels R."/>
            <person name="Freedman E."/>
            <person name="Gellesch M."/>
            <person name="Goldberg J."/>
            <person name="Griggs A."/>
            <person name="Gujja S."/>
            <person name="Heilman E."/>
            <person name="Heiman D."/>
            <person name="Hepburn T."/>
            <person name="Howarth C."/>
            <person name="Jen D."/>
            <person name="Larson L."/>
            <person name="Lewis B."/>
            <person name="Mehta T."/>
            <person name="Park D."/>
            <person name="Pearson M."/>
            <person name="Roberts A."/>
            <person name="Saif S."/>
            <person name="Shea T."/>
            <person name="Shenoy N."/>
            <person name="Sisk P."/>
            <person name="Stolte C."/>
            <person name="Sykes S."/>
            <person name="Thomson T."/>
            <person name="Walk T."/>
            <person name="White J."/>
            <person name="Yandava C."/>
            <person name="Izard J."/>
            <person name="Baranova O.V."/>
            <person name="Blanton J.M."/>
            <person name="Tanner A.C."/>
            <person name="Dewhirst F.E."/>
            <person name="Haas B."/>
            <person name="Nusbaum C."/>
            <person name="Birren B."/>
        </authorList>
    </citation>
    <scope>NUCLEOTIDE SEQUENCE [LARGE SCALE GENOMIC DNA]</scope>
    <source>
        <strain evidence="5">1-1 BBBD Race 1</strain>
    </source>
</reference>
<dbReference type="EMBL" id="ADAS02000086">
    <property type="protein sequence ID" value="OAV91122.1"/>
    <property type="molecule type" value="Genomic_DNA"/>
</dbReference>
<dbReference type="STRING" id="630390.A0A180GFL4"/>
<reference evidence="5" key="2">
    <citation type="submission" date="2016-05" db="EMBL/GenBank/DDBJ databases">
        <title>Comparative analysis highlights variable genome content of wheat rusts and divergence of the mating loci.</title>
        <authorList>
            <person name="Cuomo C.A."/>
            <person name="Bakkeren G."/>
            <person name="Szabo L."/>
            <person name="Khalil H."/>
            <person name="Joly D."/>
            <person name="Goldberg J."/>
            <person name="Young S."/>
            <person name="Zeng Q."/>
            <person name="Fellers J."/>
        </authorList>
    </citation>
    <scope>NUCLEOTIDE SEQUENCE [LARGE SCALE GENOMIC DNA]</scope>
    <source>
        <strain evidence="5">1-1 BBBD Race 1</strain>
    </source>
</reference>
<evidence type="ECO:0000256" key="1">
    <source>
        <dbReference type="ARBA" id="ARBA00022741"/>
    </source>
</evidence>
<dbReference type="EnsemblFungi" id="PTTG_28072-t43_1">
    <property type="protein sequence ID" value="PTTG_28072-t43_1-p1"/>
    <property type="gene ID" value="PTTG_28072"/>
</dbReference>
<dbReference type="SUPFAM" id="SSF52540">
    <property type="entry name" value="P-loop containing nucleoside triphosphate hydrolases"/>
    <property type="match status" value="1"/>
</dbReference>
<accession>A0A180GFL4</accession>
<dbReference type="InterPro" id="IPR014001">
    <property type="entry name" value="Helicase_ATP-bd"/>
</dbReference>
<keyword evidence="3" id="KW-0067">ATP-binding</keyword>
<sequence length="345" mass="39610">MEKYSSRGSLLADDMGLGKMLTTLALILATSHLAKKSQIDGVQNLPVQSAATLVICPLATLSNWENELKIHFVKGALPYCIFHGRERRQIQREDLLSSLVVLTTYEMVGTSGNPLHTNQITIESLDVCWFRIVLDEAHMIRNPTANRTVNIQKLQSKFILCLTGTPFQNRLADVQSLISLLKISPWDQEWTWKKHLIPGMNVGSQDAITTMNRLMETICLRRTKDVLLNLSSKVEKVVIVSLGEPWEDLSTRFHQTFIQCFGRLRLSGEPWDSTEFFRQLTMIRQFCNHPTFARHEIHFTWNRRWQDSAKLVHLVENLNEFLQGKQGVQRPKAVIFSSFVAYLEM</sequence>
<dbReference type="OrthoDB" id="2503761at2759"/>
<name>A0A180GFL4_PUCT1</name>
<dbReference type="Gene3D" id="3.40.50.300">
    <property type="entry name" value="P-loop containing nucleotide triphosphate hydrolases"/>
    <property type="match status" value="1"/>
</dbReference>
<evidence type="ECO:0000313" key="6">
    <source>
        <dbReference type="EnsemblFungi" id="PTTG_28072-t43_1-p1"/>
    </source>
</evidence>
<keyword evidence="7" id="KW-1185">Reference proteome</keyword>
<dbReference type="GO" id="GO:0005524">
    <property type="term" value="F:ATP binding"/>
    <property type="evidence" value="ECO:0007669"/>
    <property type="project" value="UniProtKB-KW"/>
</dbReference>
<dbReference type="SMART" id="SM00487">
    <property type="entry name" value="DEXDc"/>
    <property type="match status" value="1"/>
</dbReference>
<dbReference type="InterPro" id="IPR027417">
    <property type="entry name" value="P-loop_NTPase"/>
</dbReference>
<dbReference type="AlphaFoldDB" id="A0A180GFL4"/>
<dbReference type="PANTHER" id="PTHR45626:SF22">
    <property type="entry name" value="DNA REPAIR PROTEIN RAD5"/>
    <property type="match status" value="1"/>
</dbReference>
<proteinExistence type="predicted"/>
<dbReference type="GO" id="GO:0006281">
    <property type="term" value="P:DNA repair"/>
    <property type="evidence" value="ECO:0007669"/>
    <property type="project" value="TreeGrafter"/>
</dbReference>
<dbReference type="InterPro" id="IPR050628">
    <property type="entry name" value="SNF2_RAD54_helicase_TF"/>
</dbReference>
<dbReference type="Pfam" id="PF00176">
    <property type="entry name" value="SNF2-rel_dom"/>
    <property type="match status" value="1"/>
</dbReference>
<evidence type="ECO:0000313" key="5">
    <source>
        <dbReference type="EMBL" id="OAV91122.1"/>
    </source>
</evidence>
<reference evidence="6" key="4">
    <citation type="submission" date="2025-05" db="UniProtKB">
        <authorList>
            <consortium name="EnsemblFungi"/>
        </authorList>
    </citation>
    <scope>IDENTIFICATION</scope>
    <source>
        <strain evidence="6">isolate 1-1 / race 1 (BBBD)</strain>
    </source>
</reference>
<organism evidence="5">
    <name type="scientific">Puccinia triticina (isolate 1-1 / race 1 (BBBD))</name>
    <name type="common">Brown leaf rust fungus</name>
    <dbReference type="NCBI Taxonomy" id="630390"/>
    <lineage>
        <taxon>Eukaryota</taxon>
        <taxon>Fungi</taxon>
        <taxon>Dikarya</taxon>
        <taxon>Basidiomycota</taxon>
        <taxon>Pucciniomycotina</taxon>
        <taxon>Pucciniomycetes</taxon>
        <taxon>Pucciniales</taxon>
        <taxon>Pucciniaceae</taxon>
        <taxon>Puccinia</taxon>
    </lineage>
</organism>
<evidence type="ECO:0000256" key="3">
    <source>
        <dbReference type="ARBA" id="ARBA00022840"/>
    </source>
</evidence>
<evidence type="ECO:0000259" key="4">
    <source>
        <dbReference type="PROSITE" id="PS51192"/>
    </source>
</evidence>
<dbReference type="VEuPathDB" id="FungiDB:PTTG_28072"/>
<evidence type="ECO:0000256" key="2">
    <source>
        <dbReference type="ARBA" id="ARBA00022801"/>
    </source>
</evidence>